<proteinExistence type="predicted"/>
<dbReference type="AlphaFoldDB" id="A0A226DIM8"/>
<evidence type="ECO:0000256" key="1">
    <source>
        <dbReference type="SAM" id="MobiDB-lite"/>
    </source>
</evidence>
<comment type="caution">
    <text evidence="2">The sequence shown here is derived from an EMBL/GenBank/DDBJ whole genome shotgun (WGS) entry which is preliminary data.</text>
</comment>
<accession>A0A226DIM8</accession>
<name>A0A226DIM8_FOLCA</name>
<sequence length="226" mass="25280">MSGKNKNSTLNSSSSSGTRPTNKKQSPMKASTVTTSLQEQVTRLESSLQSSQDREKVLERRITAMEEANPDVGTNDTFKEIVHSNLKADNKKIHISHSRFLGKGPKAPLLVTLGSVSEKYYLQSKYKFLKGSSLSITDDLTPKQLKVRKQLLAKRREFIDNGTAKKVHVYDYAIQADEDWYDLKDDGTMTKELKANMHLQIVPDPTNNDAIPHEDSAALAKLMKSL</sequence>
<evidence type="ECO:0000313" key="2">
    <source>
        <dbReference type="EMBL" id="OXA45039.1"/>
    </source>
</evidence>
<protein>
    <submittedName>
        <fullName evidence="2">Uncharacterized protein</fullName>
    </submittedName>
</protein>
<organism evidence="2 3">
    <name type="scientific">Folsomia candida</name>
    <name type="common">Springtail</name>
    <dbReference type="NCBI Taxonomy" id="158441"/>
    <lineage>
        <taxon>Eukaryota</taxon>
        <taxon>Metazoa</taxon>
        <taxon>Ecdysozoa</taxon>
        <taxon>Arthropoda</taxon>
        <taxon>Hexapoda</taxon>
        <taxon>Collembola</taxon>
        <taxon>Entomobryomorpha</taxon>
        <taxon>Isotomoidea</taxon>
        <taxon>Isotomidae</taxon>
        <taxon>Proisotominae</taxon>
        <taxon>Folsomia</taxon>
    </lineage>
</organism>
<reference evidence="2 3" key="1">
    <citation type="submission" date="2015-12" db="EMBL/GenBank/DDBJ databases">
        <title>The genome of Folsomia candida.</title>
        <authorList>
            <person name="Faddeeva A."/>
            <person name="Derks M.F."/>
            <person name="Anvar Y."/>
            <person name="Smit S."/>
            <person name="Van Straalen N."/>
            <person name="Roelofs D."/>
        </authorList>
    </citation>
    <scope>NUCLEOTIDE SEQUENCE [LARGE SCALE GENOMIC DNA]</scope>
    <source>
        <strain evidence="2 3">VU population</strain>
        <tissue evidence="2">Whole body</tissue>
    </source>
</reference>
<gene>
    <name evidence="2" type="ORF">Fcan01_19869</name>
</gene>
<dbReference type="EMBL" id="LNIX01000018">
    <property type="protein sequence ID" value="OXA45039.1"/>
    <property type="molecule type" value="Genomic_DNA"/>
</dbReference>
<dbReference type="Proteomes" id="UP000198287">
    <property type="component" value="Unassembled WGS sequence"/>
</dbReference>
<evidence type="ECO:0000313" key="3">
    <source>
        <dbReference type="Proteomes" id="UP000198287"/>
    </source>
</evidence>
<feature type="compositionally biased region" description="Polar residues" evidence="1">
    <location>
        <begin position="19"/>
        <end position="51"/>
    </location>
</feature>
<feature type="compositionally biased region" description="Low complexity" evidence="1">
    <location>
        <begin position="1"/>
        <end position="18"/>
    </location>
</feature>
<feature type="region of interest" description="Disordered" evidence="1">
    <location>
        <begin position="1"/>
        <end position="53"/>
    </location>
</feature>
<keyword evidence="3" id="KW-1185">Reference proteome</keyword>